<dbReference type="EMBL" id="JANRMS010000092">
    <property type="protein sequence ID" value="KAJ3547043.1"/>
    <property type="molecule type" value="Genomic_DNA"/>
</dbReference>
<evidence type="ECO:0000313" key="1">
    <source>
        <dbReference type="EMBL" id="KAJ3547043.1"/>
    </source>
</evidence>
<keyword evidence="2" id="KW-1185">Reference proteome</keyword>
<protein>
    <submittedName>
        <fullName evidence="1">Uncharacterized protein</fullName>
    </submittedName>
</protein>
<proteinExistence type="predicted"/>
<sequence length="834" mass="93426">MQPVKPPRKRVSKACNLCRARKVRCILDNPAGPCINCKHNEKRCSFNRREGTRPASPRSCSNNPPTPLSTERPSTVVRSPDTTTQPRHIQPSVNDTHTATKRPFPQSSDTETVEAPESSVASDESFANLFNAQDLDHIFSATKEIPKGSCHPDYAFLEFPDTQDLLSQDLSFLVAQGCFIVPHRAALDEFMRQYFLHVHPMLPILNEKDHWISYNSQDGNVPYKMPILVLQGLLFISSGLLYDFNCEKSSIAIAQAALLLAHSHIIPRCLAGNKPMGSIWLGIAITYARDAKAHCHISKKPNNLADQPKARKLQNTLKRLWWCCIICDRLLPLTSRQNIKITKSNFNFSGCSVLGSADLAEESFSSEVYDSTTKILHAEILSKLVELCVVLTDVLTFTSVFHNNPSWILSGRIGGANLCQLELEHWYSSWTEIRSTIEERLAENDYPQSPATSTFLFTNLIEMYYHSARVSICHYDLLRSNLLSSSQSEMQLCKQKNELQGAASRVTQCLQELDRMGLTRWLPMTALGCTAFPLALNMIDVELLRPIRQKPTTSQTIVLSLNQKQQQVKILLETMSTYRGHYYTTDWIMNTIKHVVNIARDRPPSLPSTSGCSNSSLTSWGDMLQAQPSYYLKLAMTVDLGISHGKLPDECDFPIPLQQGSQHAVVPKSYSDIMSKFLGGYSNLGVSTPGRLVTEITPDEECLGKDMPLSQNQDTRVIDLDTMTGEDTSQDDKQDDVPDLTTTFNEATEIPPLDLDTTSFMISINAEERNQFPSWPCDSPSNGPAAWEQFEAMEGIDVDAQVPREFLSDLNTFPLENYDRNDVPVGIPVDSFVM</sequence>
<name>A0ACC1SUZ2_9HYPO</name>
<evidence type="ECO:0000313" key="2">
    <source>
        <dbReference type="Proteomes" id="UP001148629"/>
    </source>
</evidence>
<comment type="caution">
    <text evidence="1">The sequence shown here is derived from an EMBL/GenBank/DDBJ whole genome shotgun (WGS) entry which is preliminary data.</text>
</comment>
<dbReference type="Proteomes" id="UP001148629">
    <property type="component" value="Unassembled WGS sequence"/>
</dbReference>
<accession>A0ACC1SUZ2</accession>
<organism evidence="1 2">
    <name type="scientific">Fusarium decemcellulare</name>
    <dbReference type="NCBI Taxonomy" id="57161"/>
    <lineage>
        <taxon>Eukaryota</taxon>
        <taxon>Fungi</taxon>
        <taxon>Dikarya</taxon>
        <taxon>Ascomycota</taxon>
        <taxon>Pezizomycotina</taxon>
        <taxon>Sordariomycetes</taxon>
        <taxon>Hypocreomycetidae</taxon>
        <taxon>Hypocreales</taxon>
        <taxon>Nectriaceae</taxon>
        <taxon>Fusarium</taxon>
        <taxon>Fusarium decemcellulare species complex</taxon>
    </lineage>
</organism>
<gene>
    <name evidence="1" type="ORF">NM208_g1719</name>
</gene>
<reference evidence="1" key="1">
    <citation type="submission" date="2022-08" db="EMBL/GenBank/DDBJ databases">
        <title>Genome Sequence of Fusarium decemcellulare.</title>
        <authorList>
            <person name="Buettner E."/>
        </authorList>
    </citation>
    <scope>NUCLEOTIDE SEQUENCE</scope>
    <source>
        <strain evidence="1">Babe19</strain>
    </source>
</reference>